<evidence type="ECO:0000256" key="11">
    <source>
        <dbReference type="RuleBase" id="RU004279"/>
    </source>
</evidence>
<gene>
    <name evidence="15" type="primary">LOC101857654</name>
</gene>
<evidence type="ECO:0000256" key="5">
    <source>
        <dbReference type="ARBA" id="ARBA00022695"/>
    </source>
</evidence>
<keyword evidence="4 11" id="KW-0808">Transferase</keyword>
<dbReference type="Gene3D" id="6.10.250.2940">
    <property type="match status" value="1"/>
</dbReference>
<feature type="compositionally biased region" description="Acidic residues" evidence="12">
    <location>
        <begin position="1426"/>
        <end position="1436"/>
    </location>
</feature>
<dbReference type="PANTHER" id="PTHR19376">
    <property type="entry name" value="DNA-DIRECTED RNA POLYMERASE"/>
    <property type="match status" value="1"/>
</dbReference>
<reference evidence="15" key="1">
    <citation type="submission" date="2025-08" db="UniProtKB">
        <authorList>
            <consortium name="RefSeq"/>
        </authorList>
    </citation>
    <scope>IDENTIFICATION</scope>
</reference>
<dbReference type="GeneID" id="101857654"/>
<dbReference type="InterPro" id="IPR007080">
    <property type="entry name" value="RNA_pol_Rpb1_1"/>
</dbReference>
<protein>
    <recommendedName>
        <fullName evidence="11">DNA-directed RNA polymerase subunit</fullName>
        <ecNumber evidence="11">2.7.7.6</ecNumber>
    </recommendedName>
</protein>
<dbReference type="Pfam" id="PF05000">
    <property type="entry name" value="RNA_pol_Rpb1_4"/>
    <property type="match status" value="1"/>
</dbReference>
<evidence type="ECO:0000313" key="14">
    <source>
        <dbReference type="Proteomes" id="UP000694888"/>
    </source>
</evidence>
<keyword evidence="3 11" id="KW-0240">DNA-directed RNA polymerase</keyword>
<evidence type="ECO:0000256" key="7">
    <source>
        <dbReference type="ARBA" id="ARBA00022833"/>
    </source>
</evidence>
<dbReference type="SMART" id="SM00663">
    <property type="entry name" value="RPOLA_N"/>
    <property type="match status" value="1"/>
</dbReference>
<evidence type="ECO:0000256" key="3">
    <source>
        <dbReference type="ARBA" id="ARBA00022478"/>
    </source>
</evidence>
<dbReference type="CDD" id="cd02735">
    <property type="entry name" value="RNAP_I_Rpa1_C"/>
    <property type="match status" value="1"/>
</dbReference>
<evidence type="ECO:0000256" key="8">
    <source>
        <dbReference type="ARBA" id="ARBA00022842"/>
    </source>
</evidence>
<evidence type="ECO:0000256" key="4">
    <source>
        <dbReference type="ARBA" id="ARBA00022679"/>
    </source>
</evidence>
<organism evidence="14 15">
    <name type="scientific">Aplysia californica</name>
    <name type="common">California sea hare</name>
    <dbReference type="NCBI Taxonomy" id="6500"/>
    <lineage>
        <taxon>Eukaryota</taxon>
        <taxon>Metazoa</taxon>
        <taxon>Spiralia</taxon>
        <taxon>Lophotrochozoa</taxon>
        <taxon>Mollusca</taxon>
        <taxon>Gastropoda</taxon>
        <taxon>Heterobranchia</taxon>
        <taxon>Euthyneura</taxon>
        <taxon>Tectipleura</taxon>
        <taxon>Aplysiida</taxon>
        <taxon>Aplysioidea</taxon>
        <taxon>Aplysiidae</taxon>
        <taxon>Aplysia</taxon>
    </lineage>
</organism>
<dbReference type="Pfam" id="PF00623">
    <property type="entry name" value="RNA_pol_Rpb1_2"/>
    <property type="match status" value="1"/>
</dbReference>
<dbReference type="Gene3D" id="3.30.70.2850">
    <property type="match status" value="1"/>
</dbReference>
<dbReference type="EC" id="2.7.7.6" evidence="11"/>
<dbReference type="Gene3D" id="6.20.50.80">
    <property type="match status" value="1"/>
</dbReference>
<dbReference type="Pfam" id="PF04997">
    <property type="entry name" value="RNA_pol_Rpb1_1"/>
    <property type="match status" value="1"/>
</dbReference>
<dbReference type="InterPro" id="IPR015699">
    <property type="entry name" value="DNA-dir_RNA_pol1_lsu_N"/>
</dbReference>
<evidence type="ECO:0000256" key="12">
    <source>
        <dbReference type="SAM" id="MobiDB-lite"/>
    </source>
</evidence>
<dbReference type="RefSeq" id="XP_005101550.1">
    <property type="nucleotide sequence ID" value="XM_005101493.3"/>
</dbReference>
<dbReference type="InterPro" id="IPR007083">
    <property type="entry name" value="RNA_pol_Rpb1_4"/>
</dbReference>
<dbReference type="Gene3D" id="1.10.274.100">
    <property type="entry name" value="RNA polymerase Rpb1, domain 3"/>
    <property type="match status" value="1"/>
</dbReference>
<evidence type="ECO:0000256" key="9">
    <source>
        <dbReference type="ARBA" id="ARBA00023163"/>
    </source>
</evidence>
<dbReference type="Proteomes" id="UP000694888">
    <property type="component" value="Unplaced"/>
</dbReference>
<dbReference type="InterPro" id="IPR006592">
    <property type="entry name" value="RNA_pol_N"/>
</dbReference>
<evidence type="ECO:0000313" key="15">
    <source>
        <dbReference type="RefSeq" id="XP_005101550.1"/>
    </source>
</evidence>
<dbReference type="Pfam" id="PF04998">
    <property type="entry name" value="RNA_pol_Rpb1_5"/>
    <property type="match status" value="1"/>
</dbReference>
<comment type="similarity">
    <text evidence="2 11">Belongs to the RNA polymerase beta' chain family.</text>
</comment>
<evidence type="ECO:0000256" key="1">
    <source>
        <dbReference type="ARBA" id="ARBA00004123"/>
    </source>
</evidence>
<dbReference type="InterPro" id="IPR045867">
    <property type="entry name" value="DNA-dir_RpoC_beta_prime"/>
</dbReference>
<dbReference type="Pfam" id="PF04983">
    <property type="entry name" value="RNA_pol_Rpb1_3"/>
    <property type="match status" value="1"/>
</dbReference>
<comment type="function">
    <text evidence="11">DNA-dependent RNA polymerase catalyzes the transcription of DNA into RNA using the four ribonucleoside triphosphates as substrates.</text>
</comment>
<feature type="compositionally biased region" description="Basic and acidic residues" evidence="12">
    <location>
        <begin position="1441"/>
        <end position="1450"/>
    </location>
</feature>
<keyword evidence="6" id="KW-0479">Metal-binding</keyword>
<feature type="region of interest" description="Disordered" evidence="12">
    <location>
        <begin position="1397"/>
        <end position="1461"/>
    </location>
</feature>
<accession>A0ABM0JU50</accession>
<keyword evidence="8" id="KW-0460">Magnesium</keyword>
<dbReference type="Gene3D" id="1.10.150.390">
    <property type="match status" value="1"/>
</dbReference>
<keyword evidence="7" id="KW-0862">Zinc</keyword>
<feature type="region of interest" description="Disordered" evidence="12">
    <location>
        <begin position="229"/>
        <end position="270"/>
    </location>
</feature>
<feature type="region of interest" description="Disordered" evidence="12">
    <location>
        <begin position="1480"/>
        <end position="1511"/>
    </location>
</feature>
<dbReference type="InterPro" id="IPR007081">
    <property type="entry name" value="RNA_pol_Rpb1_5"/>
</dbReference>
<keyword evidence="14" id="KW-1185">Reference proteome</keyword>
<dbReference type="Gene3D" id="3.30.1490.180">
    <property type="entry name" value="RNA polymerase ii"/>
    <property type="match status" value="1"/>
</dbReference>
<evidence type="ECO:0000256" key="10">
    <source>
        <dbReference type="ARBA" id="ARBA00023242"/>
    </source>
</evidence>
<evidence type="ECO:0000256" key="6">
    <source>
        <dbReference type="ARBA" id="ARBA00022723"/>
    </source>
</evidence>
<keyword evidence="5 11" id="KW-0548">Nucleotidyltransferase</keyword>
<dbReference type="InterPro" id="IPR044893">
    <property type="entry name" value="RNA_pol_Rpb1_clamp_domain"/>
</dbReference>
<feature type="compositionally biased region" description="Acidic residues" evidence="12">
    <location>
        <begin position="252"/>
        <end position="261"/>
    </location>
</feature>
<evidence type="ECO:0000256" key="2">
    <source>
        <dbReference type="ARBA" id="ARBA00006460"/>
    </source>
</evidence>
<dbReference type="Gene3D" id="1.10.132.30">
    <property type="match status" value="1"/>
</dbReference>
<proteinExistence type="inferred from homology"/>
<comment type="subcellular location">
    <subcellularLocation>
        <location evidence="1">Nucleus</location>
    </subcellularLocation>
</comment>
<keyword evidence="10" id="KW-0539">Nucleus</keyword>
<feature type="compositionally biased region" description="Basic and acidic residues" evidence="12">
    <location>
        <begin position="232"/>
        <end position="251"/>
    </location>
</feature>
<comment type="catalytic activity">
    <reaction evidence="11">
        <text>RNA(n) + a ribonucleoside 5'-triphosphate = RNA(n+1) + diphosphate</text>
        <dbReference type="Rhea" id="RHEA:21248"/>
        <dbReference type="Rhea" id="RHEA-COMP:14527"/>
        <dbReference type="Rhea" id="RHEA-COMP:17342"/>
        <dbReference type="ChEBI" id="CHEBI:33019"/>
        <dbReference type="ChEBI" id="CHEBI:61557"/>
        <dbReference type="ChEBI" id="CHEBI:140395"/>
        <dbReference type="EC" id="2.7.7.6"/>
    </reaction>
</comment>
<feature type="domain" description="RNA polymerase N-terminal" evidence="13">
    <location>
        <begin position="333"/>
        <end position="666"/>
    </location>
</feature>
<dbReference type="SUPFAM" id="SSF64484">
    <property type="entry name" value="beta and beta-prime subunits of DNA dependent RNA-polymerase"/>
    <property type="match status" value="1"/>
</dbReference>
<dbReference type="Gene3D" id="2.40.40.20">
    <property type="match status" value="1"/>
</dbReference>
<name>A0ABM0JU50_APLCA</name>
<dbReference type="InterPro" id="IPR038120">
    <property type="entry name" value="Rpb1_funnel_sf"/>
</dbReference>
<dbReference type="InterPro" id="IPR007066">
    <property type="entry name" value="RNA_pol_Rpb1_3"/>
</dbReference>
<evidence type="ECO:0000259" key="13">
    <source>
        <dbReference type="SMART" id="SM00663"/>
    </source>
</evidence>
<sequence>MEVPHMKVDQTDFRIYSKEEILQLSVKEIVNPQTFDLLENPVHGGLHDPALGPCRHDDRCESCGQSEKNCPGHMGHITLPVLLYNPLLFKTLVKVLRGSCLSCHRINMPTLVKQVYTSQIQLLENGFLTEAQELVERFSHSEKAKDIAVAEVEAYVLDVLRNSDRADHSMSKNKLTQIKNTVNTALKSLTTVSSVCCHCETQNRSLKPEYNHSIIGTKVEARKSLQAVRAQRTRELSEEHEEENGGNREEEVVMEGDNEEKEQDKDPVSEDISLDKELQTQMDHFLNSKHKRCILYPNVAKEHMKMVWEYEKEFLSKILPFLTRVHGAEVATEVFFMEVLPVPPTRFRPLSVMKERKYEHPQTANLANVLRGCVEMREMLRAYSKRVKGTVRDNVQGLAMGESSDSLAAHMHRMSQCWVGLQSKVNVVLDSDLDNISKEKFNGVKQLLEKKEGLFRMHMMGKRVNFAARSVISPDPYIGTKEVGIPLVFASKLTYPHRVTPWNVQQLRQMVINGPNNYPGAVSVINEDGSVVRLSPTNETQREAIAKQLLVPDNDHGGSKTVCRHLINGDYLLLNRQPTLHRVSIQAHKARVLPNIKTLRMHYSNCKAYNADFDGDEMNAHFPQCELSRAEAEAIVCTDHQYLAPRDGAPLAGLIQDHMVAGVALTIRGRFFTHQDYCGLVWSAMNDWKAKIRTVPPAILKPQRLWSGKQIITTILLNIIPKDKTPLNLQSRAKIPEKNWAKWNQGRTLGPLSGNLEELGESTVIVSEGELLQGVLDKAHYGPSAYGLVHCCYELYGGEVAGLFLTYLGRLFTSFLQRVGFSLGAGDILVQKKANKKRKSIIKKSLHLGREAVKKGLGLSDCEVDERQLLLELKRAHFDKGGSRLAEIDMSMKNETDKVQDGIAKCIMPGGLEKGFPDNSLQLMVQSGAKGSPVNCMQISCLLGQIELEGRRPPLMLSGRSLPSFLPYDVSPKAGGFVTGRFLTGIRPQEYFFHCMAGREGLIDTAVKTSRSGYLQRCLVKHLEGITVNYDMTVRDSDGSLVQFYYGEDGIEPARNPYLKPALLRFLTQNVHTLIDNCSESPWLNADKEKNIKRTWKKISKWMKTYKEGKQFIRRESGFLEFCKSDAAPPITSEDKTTLVTEGRCVGRAKGAQILTEAWANLNEEKRKSLCTRQSCPDPVMSRYLPHSQPDVFSEKLRHDLNVYIKKGFEEEASKMRQKLNPESFRTAINKKVVQSMAHPGEGVGLVLAQSIGEPSTQMTLNTFHFAGRGEMNVTLGIPRLREILMTGSQTIKTPSMDIPVQAGEVARTKAQWLQRHLNMVTLDQLLQSLRVRISTRRSNSGNQKLIEAKFKFLPQRDFSNFTNLSPRAIVKYIVKKFIPRVNASIQKERKLLEQSSLLSRGKMRRSGADSENDSPEETTTHRPEEEDDVEVEPNDGDMSAVKEHQRQLDTQEYEGEDEERNAVIGQAQDEDLVVEVDPADQAEETDQLTSKEDGEGSSEEEAEMTGTLSKVDKDLKTEALSHDSVEDFKFSKKFRWCTLTFKYDHHQLQLDVQRLFERAVKSSVLHRVTGINRAFLSEVRKDMEPELHLKTDGINIQEMFKYPDILDLNQLHCNCIHTMASTYGIEAAYRVVIREIQDVFGAYGITVDYRHLSLLADFMTCRGEYDAFNRRDINYNTSPLQKMTFETTMNFLLDACLSGSVDTLKSPSAQLVMGRPMGVGTGSFEVLDPQ</sequence>
<dbReference type="InterPro" id="IPR000722">
    <property type="entry name" value="RNA_pol_asu"/>
</dbReference>
<dbReference type="Gene3D" id="4.10.860.120">
    <property type="entry name" value="RNA polymerase II, clamp domain"/>
    <property type="match status" value="1"/>
</dbReference>
<dbReference type="InterPro" id="IPR042102">
    <property type="entry name" value="RNA_pol_Rpb1_3_sf"/>
</dbReference>
<dbReference type="InterPro" id="IPR047107">
    <property type="entry name" value="DNA-dir_RNA_pol1_lsu_C"/>
</dbReference>
<dbReference type="CDD" id="cd01435">
    <property type="entry name" value="RNAP_I_RPA1_N"/>
    <property type="match status" value="1"/>
</dbReference>
<keyword evidence="9 11" id="KW-0804">Transcription</keyword>
<dbReference type="PANTHER" id="PTHR19376:SF11">
    <property type="entry name" value="DNA-DIRECTED RNA POLYMERASE I SUBUNIT RPA1"/>
    <property type="match status" value="1"/>
</dbReference>
<dbReference type="GO" id="GO:0000428">
    <property type="term" value="C:DNA-directed RNA polymerase complex"/>
    <property type="evidence" value="ECO:0007669"/>
    <property type="project" value="UniProtKB-KW"/>
</dbReference>